<dbReference type="AlphaFoldDB" id="A0A178ID96"/>
<dbReference type="InterPro" id="IPR036291">
    <property type="entry name" value="NAD(P)-bd_dom_sf"/>
</dbReference>
<evidence type="ECO:0000256" key="1">
    <source>
        <dbReference type="ARBA" id="ARBA00006484"/>
    </source>
</evidence>
<name>A0A178ID96_9BACT</name>
<sequence length="265" mass="27923">MENPPPSVLVTGASRGLGRGIALQLAAAGCSVAINYAGNRAAADETAALCRAAAPRPDAQRFVPIQADISSAADRRRLVAETLSALGSLDALVNNAGIAPKIRVDITEATEESFEHLIRTNLQGPYFLTQTVANHWLATRPACAIPGGFKIIYVTSTSANTASVSRGDYCISKAGLAMAAQLWALRLAAENIQVIELRPGIMATDMTAAVKGKYDRFLADGNVPQNRWGTPEDVGLAVRAVIEGRLPFSTGAVIPIDGGFTLRRL</sequence>
<proteinExistence type="inferred from homology"/>
<dbReference type="Proteomes" id="UP000078486">
    <property type="component" value="Unassembled WGS sequence"/>
</dbReference>
<dbReference type="InterPro" id="IPR002347">
    <property type="entry name" value="SDR_fam"/>
</dbReference>
<dbReference type="Pfam" id="PF13561">
    <property type="entry name" value="adh_short_C2"/>
    <property type="match status" value="1"/>
</dbReference>
<comment type="caution">
    <text evidence="2">The sequence shown here is derived from an EMBL/GenBank/DDBJ whole genome shotgun (WGS) entry which is preliminary data.</text>
</comment>
<dbReference type="GO" id="GO:0016616">
    <property type="term" value="F:oxidoreductase activity, acting on the CH-OH group of donors, NAD or NADP as acceptor"/>
    <property type="evidence" value="ECO:0007669"/>
    <property type="project" value="TreeGrafter"/>
</dbReference>
<gene>
    <name evidence="2" type="ORF">AW736_24505</name>
</gene>
<dbReference type="NCBIfam" id="NF009386">
    <property type="entry name" value="PRK12745.1"/>
    <property type="match status" value="1"/>
</dbReference>
<dbReference type="SUPFAM" id="SSF51735">
    <property type="entry name" value="NAD(P)-binding Rossmann-fold domains"/>
    <property type="match status" value="1"/>
</dbReference>
<dbReference type="PRINTS" id="PR00081">
    <property type="entry name" value="GDHRDH"/>
</dbReference>
<accession>A0A178ID96</accession>
<reference evidence="2 3" key="1">
    <citation type="submission" date="2016-01" db="EMBL/GenBank/DDBJ databases">
        <title>High potential of lignocellulose degradation of a new Verrucomicrobia species.</title>
        <authorList>
            <person name="Wang Y."/>
            <person name="Shi Y."/>
            <person name="Qiu Z."/>
            <person name="Liu S."/>
            <person name="Yang H."/>
        </authorList>
    </citation>
    <scope>NUCLEOTIDE SEQUENCE [LARGE SCALE GENOMIC DNA]</scope>
    <source>
        <strain evidence="2 3">TSB47</strain>
    </source>
</reference>
<protein>
    <submittedName>
        <fullName evidence="2">3-ketoacyl-ACP reductase</fullName>
    </submittedName>
</protein>
<dbReference type="GO" id="GO:0030497">
    <property type="term" value="P:fatty acid elongation"/>
    <property type="evidence" value="ECO:0007669"/>
    <property type="project" value="TreeGrafter"/>
</dbReference>
<dbReference type="PANTHER" id="PTHR42760:SF40">
    <property type="entry name" value="3-OXOACYL-[ACYL-CARRIER-PROTEIN] REDUCTASE, CHLOROPLASTIC"/>
    <property type="match status" value="1"/>
</dbReference>
<evidence type="ECO:0000313" key="2">
    <source>
        <dbReference type="EMBL" id="OAM87127.1"/>
    </source>
</evidence>
<evidence type="ECO:0000313" key="3">
    <source>
        <dbReference type="Proteomes" id="UP000078486"/>
    </source>
</evidence>
<dbReference type="EMBL" id="LRRQ01000185">
    <property type="protein sequence ID" value="OAM87127.1"/>
    <property type="molecule type" value="Genomic_DNA"/>
</dbReference>
<comment type="similarity">
    <text evidence="1">Belongs to the short-chain dehydrogenases/reductases (SDR) family.</text>
</comment>
<dbReference type="PANTHER" id="PTHR42760">
    <property type="entry name" value="SHORT-CHAIN DEHYDROGENASES/REDUCTASES FAMILY MEMBER"/>
    <property type="match status" value="1"/>
</dbReference>
<dbReference type="Gene3D" id="3.40.50.720">
    <property type="entry name" value="NAD(P)-binding Rossmann-like Domain"/>
    <property type="match status" value="1"/>
</dbReference>
<dbReference type="STRING" id="1184151.AW736_24505"/>
<organism evidence="2 3">
    <name type="scientific">Termitidicoccus mucosus</name>
    <dbReference type="NCBI Taxonomy" id="1184151"/>
    <lineage>
        <taxon>Bacteria</taxon>
        <taxon>Pseudomonadati</taxon>
        <taxon>Verrucomicrobiota</taxon>
        <taxon>Opitutia</taxon>
        <taxon>Opitutales</taxon>
        <taxon>Opitutaceae</taxon>
        <taxon>Termitidicoccus</taxon>
    </lineage>
</organism>
<keyword evidence="3" id="KW-1185">Reference proteome</keyword>